<reference evidence="1 2" key="1">
    <citation type="journal article" date="2018" name="Front. Microbiol.">
        <title>Hydrolytic Capabilities as a Key to Environmental Success: Chitinolytic and Cellulolytic Acidobacteria From Acidic Sub-arctic Soils and Boreal Peatlands.</title>
        <authorList>
            <person name="Belova S.E."/>
            <person name="Ravin N.V."/>
            <person name="Pankratov T.A."/>
            <person name="Rakitin A.L."/>
            <person name="Ivanova A.A."/>
            <person name="Beletsky A.V."/>
            <person name="Mardanov A.V."/>
            <person name="Sinninghe Damste J.S."/>
            <person name="Dedysh S.N."/>
        </authorList>
    </citation>
    <scope>NUCLEOTIDE SEQUENCE [LARGE SCALE GENOMIC DNA]</scope>
    <source>
        <strain evidence="1 2">SBC82</strain>
    </source>
</reference>
<dbReference type="Proteomes" id="UP000253606">
    <property type="component" value="Chromosome"/>
</dbReference>
<sequence>MIRKPALNSDIRDGQAGFRNQILSFINPTFDQPPIGWLSERLPEGPGEMTQ</sequence>
<dbReference type="EMBL" id="CP030840">
    <property type="protein sequence ID" value="AXC15836.1"/>
    <property type="molecule type" value="Genomic_DNA"/>
</dbReference>
<evidence type="ECO:0000313" key="1">
    <source>
        <dbReference type="EMBL" id="AXC15836.1"/>
    </source>
</evidence>
<organism evidence="1 2">
    <name type="scientific">Acidisarcina polymorpha</name>
    <dbReference type="NCBI Taxonomy" id="2211140"/>
    <lineage>
        <taxon>Bacteria</taxon>
        <taxon>Pseudomonadati</taxon>
        <taxon>Acidobacteriota</taxon>
        <taxon>Terriglobia</taxon>
        <taxon>Terriglobales</taxon>
        <taxon>Acidobacteriaceae</taxon>
        <taxon>Acidisarcina</taxon>
    </lineage>
</organism>
<evidence type="ECO:0000313" key="2">
    <source>
        <dbReference type="Proteomes" id="UP000253606"/>
    </source>
</evidence>
<keyword evidence="2" id="KW-1185">Reference proteome</keyword>
<proteinExistence type="predicted"/>
<protein>
    <submittedName>
        <fullName evidence="1">Uncharacterized protein</fullName>
    </submittedName>
</protein>
<name>A0A2Z5GB32_9BACT</name>
<dbReference type="KEGG" id="abas:ACPOL_6624"/>
<dbReference type="AlphaFoldDB" id="A0A2Z5GB32"/>
<gene>
    <name evidence="1" type="ORF">ACPOL_6624</name>
</gene>
<accession>A0A2Z5GB32</accession>